<reference evidence="1" key="2">
    <citation type="submission" date="2023-01" db="EMBL/GenBank/DDBJ databases">
        <authorList>
            <person name="Sun Q."/>
            <person name="Evtushenko L."/>
        </authorList>
    </citation>
    <scope>NUCLEOTIDE SEQUENCE</scope>
    <source>
        <strain evidence="1">VKM B-1513</strain>
    </source>
</reference>
<name>A0A9W6IL37_9PROT</name>
<organism evidence="1 2">
    <name type="scientific">Maricaulis virginensis</name>
    <dbReference type="NCBI Taxonomy" id="144022"/>
    <lineage>
        <taxon>Bacteria</taxon>
        <taxon>Pseudomonadati</taxon>
        <taxon>Pseudomonadota</taxon>
        <taxon>Alphaproteobacteria</taxon>
        <taxon>Maricaulales</taxon>
        <taxon>Maricaulaceae</taxon>
        <taxon>Maricaulis</taxon>
    </lineage>
</organism>
<sequence length="98" mass="10872">MTIRISKTQVSFRSPFHLDSIDGEWPAGTYTIEAQDESMSNSSFQAFRRICTTMIARTRNGRLGLPRFVEIVPSELAAALATDRDGLDRAENEGLAAH</sequence>
<dbReference type="AlphaFoldDB" id="A0A9W6IL37"/>
<evidence type="ECO:0000313" key="1">
    <source>
        <dbReference type="EMBL" id="GLK50961.1"/>
    </source>
</evidence>
<reference evidence="1" key="1">
    <citation type="journal article" date="2014" name="Int. J. Syst. Evol. Microbiol.">
        <title>Complete genome sequence of Corynebacterium casei LMG S-19264T (=DSM 44701T), isolated from a smear-ripened cheese.</title>
        <authorList>
            <consortium name="US DOE Joint Genome Institute (JGI-PGF)"/>
            <person name="Walter F."/>
            <person name="Albersmeier A."/>
            <person name="Kalinowski J."/>
            <person name="Ruckert C."/>
        </authorList>
    </citation>
    <scope>NUCLEOTIDE SEQUENCE</scope>
    <source>
        <strain evidence="1">VKM B-1513</strain>
    </source>
</reference>
<dbReference type="Proteomes" id="UP001143486">
    <property type="component" value="Unassembled WGS sequence"/>
</dbReference>
<keyword evidence="2" id="KW-1185">Reference proteome</keyword>
<dbReference type="EMBL" id="BSFE01000001">
    <property type="protein sequence ID" value="GLK50961.1"/>
    <property type="molecule type" value="Genomic_DNA"/>
</dbReference>
<evidence type="ECO:0000313" key="2">
    <source>
        <dbReference type="Proteomes" id="UP001143486"/>
    </source>
</evidence>
<protein>
    <submittedName>
        <fullName evidence="1">Uncharacterized protein</fullName>
    </submittedName>
</protein>
<gene>
    <name evidence="1" type="ORF">GCM10017621_04690</name>
</gene>
<dbReference type="RefSeq" id="WP_271185353.1">
    <property type="nucleotide sequence ID" value="NZ_BSFE01000001.1"/>
</dbReference>
<accession>A0A9W6IL37</accession>
<proteinExistence type="predicted"/>
<comment type="caution">
    <text evidence="1">The sequence shown here is derived from an EMBL/GenBank/DDBJ whole genome shotgun (WGS) entry which is preliminary data.</text>
</comment>